<dbReference type="PANTHER" id="PTHR11252:SF0">
    <property type="entry name" value="POLYRIBONUCLEOTIDE NUCLEOTIDYLTRANSFERASE 1, MITOCHONDRIAL"/>
    <property type="match status" value="1"/>
</dbReference>
<keyword evidence="2 8" id="KW-0963">Cytoplasm</keyword>
<comment type="catalytic activity">
    <reaction evidence="8">
        <text>RNA(n+1) + phosphate = RNA(n) + a ribonucleoside 5'-diphosphate</text>
        <dbReference type="Rhea" id="RHEA:22096"/>
        <dbReference type="Rhea" id="RHEA-COMP:14527"/>
        <dbReference type="Rhea" id="RHEA-COMP:17342"/>
        <dbReference type="ChEBI" id="CHEBI:43474"/>
        <dbReference type="ChEBI" id="CHEBI:57930"/>
        <dbReference type="ChEBI" id="CHEBI:140395"/>
        <dbReference type="EC" id="2.7.7.8"/>
    </reaction>
</comment>
<dbReference type="InterPro" id="IPR020568">
    <property type="entry name" value="Ribosomal_Su5_D2-typ_SF"/>
</dbReference>
<evidence type="ECO:0000313" key="11">
    <source>
        <dbReference type="Proteomes" id="UP000249343"/>
    </source>
</evidence>
<dbReference type="InterPro" id="IPR027408">
    <property type="entry name" value="PNPase/RNase_PH_dom_sf"/>
</dbReference>
<dbReference type="NCBIfam" id="TIGR03591">
    <property type="entry name" value="polynuc_phos"/>
    <property type="match status" value="1"/>
</dbReference>
<sequence length="720" mass="81936">MNYHKFKTIFENNLLTIEINKLARQANGTVLVSYNDTVILSVALMKDLENTLNYFPLMVLYQEKLYAAGKIPGSFSKREGKPSDQEILNARLIDRSLRPLFDNKFKNEVQLVNTVLSSNIDCNNEVLALLGSSLSLLISDIPFEEPVAGVCVGKVNNKLIINPNAQERENSEFLLILSGTQKNINMIEAIAKETLEEDLLEAMILGHKFIKKLCIFQQKIKKKINPQKKNVLLSENNKKLQEEIFNKYNHKIKEIFYCSDNKNNIKIPKKEINQKIKKIKNIIIKEYRNNDENINILLDKTKEKFFQIEDIFDILLKNEIRFKIIKEQKRIDDRSLDEIRNINIQIKLLPRVHGSAIFNRGETQSLAVVTLGSLNESKTIDDLSEEEEKRFILHYNFPSFSVGEVGRYLAPTRREIGHGMLAEKALSYLLPSEDEFPYTIRVVSEILESNGSSSQATICATSMALMDAGVPIKKAVAGISIGLFYENDQNYFLVSDINGLEDYAGDMDFKVAGTKKGITTLQMDIKIKNVNFNILKEALQKAKIGRMHILKAMNLIISEPRANLSFYAPKVKIIKIKTDKIRDVIGAGGKIISRIIEKYDNVKIDIQQDGKILIFHQNSEIVEKASEYILNLVKDIKVGEIYKVTVLKFLTDKKGQDFGVIVEIFPGIEGFIHISEISFSRISKIKNVMNIGDILIVKCISVNGKGRIEFSLKDYNKKIL</sequence>
<dbReference type="EC" id="2.7.7.8" evidence="8"/>
<dbReference type="HAMAP" id="MF_01595">
    <property type="entry name" value="PNPase"/>
    <property type="match status" value="1"/>
</dbReference>
<evidence type="ECO:0000256" key="3">
    <source>
        <dbReference type="ARBA" id="ARBA00022679"/>
    </source>
</evidence>
<dbReference type="EMBL" id="JHUK01000002">
    <property type="protein sequence ID" value="RAM57860.1"/>
    <property type="molecule type" value="Genomic_DNA"/>
</dbReference>
<dbReference type="InterPro" id="IPR004088">
    <property type="entry name" value="KH_dom_type_1"/>
</dbReference>
<dbReference type="SUPFAM" id="SSF54791">
    <property type="entry name" value="Eukaryotic type KH-domain (KH-domain type I)"/>
    <property type="match status" value="1"/>
</dbReference>
<dbReference type="InterPro" id="IPR012340">
    <property type="entry name" value="NA-bd_OB-fold"/>
</dbReference>
<dbReference type="SUPFAM" id="SSF46915">
    <property type="entry name" value="Polynucleotide phosphorylase/guanosine pentaphosphate synthase (PNPase/GPSI), domain 3"/>
    <property type="match status" value="1"/>
</dbReference>
<dbReference type="SUPFAM" id="SSF50249">
    <property type="entry name" value="Nucleic acid-binding proteins"/>
    <property type="match status" value="1"/>
</dbReference>
<evidence type="ECO:0000256" key="4">
    <source>
        <dbReference type="ARBA" id="ARBA00022695"/>
    </source>
</evidence>
<comment type="caution">
    <text evidence="10">The sequence shown here is derived from an EMBL/GenBank/DDBJ whole genome shotgun (WGS) entry which is preliminary data.</text>
</comment>
<dbReference type="Pfam" id="PF00575">
    <property type="entry name" value="S1"/>
    <property type="match status" value="1"/>
</dbReference>
<comment type="similarity">
    <text evidence="1 8">Belongs to the polyribonucleotide nucleotidyltransferase family.</text>
</comment>
<gene>
    <name evidence="8" type="primary">pnp</name>
    <name evidence="10" type="ORF">DH96_00855</name>
</gene>
<dbReference type="InterPro" id="IPR036456">
    <property type="entry name" value="PNPase_PH_RNA-bd_sf"/>
</dbReference>
<organism evidence="10 11">
    <name type="scientific">Candidatus Phytoplasma oryzae</name>
    <dbReference type="NCBI Taxonomy" id="203274"/>
    <lineage>
        <taxon>Bacteria</taxon>
        <taxon>Bacillati</taxon>
        <taxon>Mycoplasmatota</taxon>
        <taxon>Mollicutes</taxon>
        <taxon>Acholeplasmatales</taxon>
        <taxon>Acholeplasmataceae</taxon>
        <taxon>Candidatus Phytoplasma</taxon>
        <taxon>16SrXI (Rice yellow dwarf group)</taxon>
    </lineage>
</organism>
<protein>
    <recommendedName>
        <fullName evidence="8">Polyribonucleotide nucleotidyltransferase</fullName>
        <ecNumber evidence="8">2.7.7.8</ecNumber>
    </recommendedName>
    <alternativeName>
        <fullName evidence="8">Polynucleotide phosphorylase</fullName>
        <shortName evidence="8">PNPase</shortName>
    </alternativeName>
</protein>
<dbReference type="CDD" id="cd02393">
    <property type="entry name" value="KH-I_PNPase"/>
    <property type="match status" value="1"/>
</dbReference>
<dbReference type="CDD" id="cd11364">
    <property type="entry name" value="RNase_PH_PNPase_2"/>
    <property type="match status" value="1"/>
</dbReference>
<dbReference type="FunFam" id="3.30.230.70:FF:000001">
    <property type="entry name" value="Polyribonucleotide nucleotidyltransferase"/>
    <property type="match status" value="1"/>
</dbReference>
<dbReference type="InterPro" id="IPR004087">
    <property type="entry name" value="KH_dom"/>
</dbReference>
<evidence type="ECO:0000256" key="2">
    <source>
        <dbReference type="ARBA" id="ARBA00022490"/>
    </source>
</evidence>
<dbReference type="Gene3D" id="2.40.50.140">
    <property type="entry name" value="Nucleic acid-binding proteins"/>
    <property type="match status" value="1"/>
</dbReference>
<dbReference type="GO" id="GO:0004654">
    <property type="term" value="F:polyribonucleotide nucleotidyltransferase activity"/>
    <property type="evidence" value="ECO:0007669"/>
    <property type="project" value="UniProtKB-UniRule"/>
</dbReference>
<accession>A0A328IKM8</accession>
<dbReference type="RefSeq" id="WP_111961284.1">
    <property type="nucleotide sequence ID" value="NZ_JHUK01000002.1"/>
</dbReference>
<dbReference type="Pfam" id="PF00013">
    <property type="entry name" value="KH_1"/>
    <property type="match status" value="1"/>
</dbReference>
<dbReference type="SUPFAM" id="SSF54211">
    <property type="entry name" value="Ribosomal protein S5 domain 2-like"/>
    <property type="match status" value="2"/>
</dbReference>
<dbReference type="PROSITE" id="PS50126">
    <property type="entry name" value="S1"/>
    <property type="match status" value="1"/>
</dbReference>
<comment type="function">
    <text evidence="8">Involved in mRNA degradation. Catalyzes the phosphorolysis of single-stranded polyribonucleotides processively in the 3'- to 5'-direction.</text>
</comment>
<dbReference type="GO" id="GO:0005829">
    <property type="term" value="C:cytosol"/>
    <property type="evidence" value="ECO:0007669"/>
    <property type="project" value="TreeGrafter"/>
</dbReference>
<evidence type="ECO:0000256" key="6">
    <source>
        <dbReference type="ARBA" id="ARBA00022842"/>
    </source>
</evidence>
<dbReference type="AlphaFoldDB" id="A0A328IKM8"/>
<dbReference type="NCBIfam" id="NF008805">
    <property type="entry name" value="PRK11824.1"/>
    <property type="match status" value="1"/>
</dbReference>
<dbReference type="Gene3D" id="3.30.1370.10">
    <property type="entry name" value="K Homology domain, type 1"/>
    <property type="match status" value="1"/>
</dbReference>
<evidence type="ECO:0000313" key="10">
    <source>
        <dbReference type="EMBL" id="RAM57860.1"/>
    </source>
</evidence>
<dbReference type="PIRSF" id="PIRSF005499">
    <property type="entry name" value="PNPase"/>
    <property type="match status" value="1"/>
</dbReference>
<proteinExistence type="inferred from homology"/>
<dbReference type="SMART" id="SM00316">
    <property type="entry name" value="S1"/>
    <property type="match status" value="1"/>
</dbReference>
<feature type="domain" description="S1 motif" evidence="9">
    <location>
        <begin position="639"/>
        <end position="713"/>
    </location>
</feature>
<dbReference type="GO" id="GO:0000287">
    <property type="term" value="F:magnesium ion binding"/>
    <property type="evidence" value="ECO:0007669"/>
    <property type="project" value="UniProtKB-UniRule"/>
</dbReference>
<dbReference type="GO" id="GO:0000175">
    <property type="term" value="F:3'-5'-RNA exonuclease activity"/>
    <property type="evidence" value="ECO:0007669"/>
    <property type="project" value="TreeGrafter"/>
</dbReference>
<dbReference type="InterPro" id="IPR036345">
    <property type="entry name" value="ExoRNase_PH_dom2_sf"/>
</dbReference>
<dbReference type="FunFam" id="3.30.230.70:FF:000002">
    <property type="entry name" value="Polyribonucleotide nucleotidyltransferase"/>
    <property type="match status" value="1"/>
</dbReference>
<evidence type="ECO:0000256" key="7">
    <source>
        <dbReference type="ARBA" id="ARBA00022884"/>
    </source>
</evidence>
<keyword evidence="3 8" id="KW-0808">Transferase</keyword>
<feature type="binding site" evidence="8">
    <location>
        <position position="508"/>
    </location>
    <ligand>
        <name>Mg(2+)</name>
        <dbReference type="ChEBI" id="CHEBI:18420"/>
    </ligand>
</feature>
<dbReference type="InterPro" id="IPR015847">
    <property type="entry name" value="ExoRNase_PH_dom2"/>
</dbReference>
<dbReference type="Pfam" id="PF03725">
    <property type="entry name" value="RNase_PH_C"/>
    <property type="match status" value="1"/>
</dbReference>
<reference evidence="10 11" key="1">
    <citation type="submission" date="2014-04" db="EMBL/GenBank/DDBJ databases">
        <title>Genome study of Napier grass stunt phytoplasma.</title>
        <authorList>
            <person name="Kawicha P."/>
            <person name="Dickinson M."/>
            <person name="Hodgetts J."/>
        </authorList>
    </citation>
    <scope>NUCLEOTIDE SEQUENCE [LARGE SCALE GENOMIC DNA]</scope>
    <source>
        <strain evidence="10 11">NGS-S10</strain>
    </source>
</reference>
<evidence type="ECO:0000256" key="1">
    <source>
        <dbReference type="ARBA" id="ARBA00007404"/>
    </source>
</evidence>
<keyword evidence="4 8" id="KW-0548">Nucleotidyltransferase</keyword>
<dbReference type="SUPFAM" id="SSF55666">
    <property type="entry name" value="Ribonuclease PH domain 2-like"/>
    <property type="match status" value="2"/>
</dbReference>
<comment type="subcellular location">
    <subcellularLocation>
        <location evidence="8">Cytoplasm</location>
    </subcellularLocation>
</comment>
<dbReference type="InterPro" id="IPR012162">
    <property type="entry name" value="PNPase"/>
</dbReference>
<dbReference type="GO" id="GO:0006402">
    <property type="term" value="P:mRNA catabolic process"/>
    <property type="evidence" value="ECO:0007669"/>
    <property type="project" value="UniProtKB-UniRule"/>
</dbReference>
<dbReference type="GO" id="GO:0003723">
    <property type="term" value="F:RNA binding"/>
    <property type="evidence" value="ECO:0007669"/>
    <property type="project" value="UniProtKB-UniRule"/>
</dbReference>
<dbReference type="PROSITE" id="PS50084">
    <property type="entry name" value="KH_TYPE_1"/>
    <property type="match status" value="1"/>
</dbReference>
<name>A0A328IKM8_9MOLU</name>
<dbReference type="InterPro" id="IPR001247">
    <property type="entry name" value="ExoRNase_PH_dom1"/>
</dbReference>
<dbReference type="GO" id="GO:0006396">
    <property type="term" value="P:RNA processing"/>
    <property type="evidence" value="ECO:0007669"/>
    <property type="project" value="InterPro"/>
</dbReference>
<dbReference type="SMART" id="SM00322">
    <property type="entry name" value="KH"/>
    <property type="match status" value="1"/>
</dbReference>
<dbReference type="FunFam" id="3.30.1370.10:FF:000001">
    <property type="entry name" value="Polyribonucleotide nucleotidyltransferase"/>
    <property type="match status" value="1"/>
</dbReference>
<dbReference type="PANTHER" id="PTHR11252">
    <property type="entry name" value="POLYRIBONUCLEOTIDE NUCLEOTIDYLTRANSFERASE"/>
    <property type="match status" value="1"/>
</dbReference>
<evidence type="ECO:0000256" key="5">
    <source>
        <dbReference type="ARBA" id="ARBA00022723"/>
    </source>
</evidence>
<keyword evidence="11" id="KW-1185">Reference proteome</keyword>
<dbReference type="Pfam" id="PF01138">
    <property type="entry name" value="RNase_PH"/>
    <property type="match status" value="2"/>
</dbReference>
<dbReference type="InterPro" id="IPR003029">
    <property type="entry name" value="S1_domain"/>
</dbReference>
<dbReference type="InterPro" id="IPR036612">
    <property type="entry name" value="KH_dom_type_1_sf"/>
</dbReference>
<keyword evidence="6 8" id="KW-0460">Magnesium</keyword>
<keyword evidence="7 8" id="KW-0694">RNA-binding</keyword>
<dbReference type="Gene3D" id="3.30.230.70">
    <property type="entry name" value="GHMP Kinase, N-terminal domain"/>
    <property type="match status" value="2"/>
</dbReference>
<evidence type="ECO:0000256" key="8">
    <source>
        <dbReference type="HAMAP-Rule" id="MF_01595"/>
    </source>
</evidence>
<comment type="cofactor">
    <cofactor evidence="8">
        <name>Mg(2+)</name>
        <dbReference type="ChEBI" id="CHEBI:18420"/>
    </cofactor>
</comment>
<evidence type="ECO:0000259" key="9">
    <source>
        <dbReference type="PROSITE" id="PS50126"/>
    </source>
</evidence>
<feature type="binding site" evidence="8">
    <location>
        <position position="502"/>
    </location>
    <ligand>
        <name>Mg(2+)</name>
        <dbReference type="ChEBI" id="CHEBI:18420"/>
    </ligand>
</feature>
<dbReference type="Proteomes" id="UP000249343">
    <property type="component" value="Unassembled WGS sequence"/>
</dbReference>
<keyword evidence="5 8" id="KW-0479">Metal-binding</keyword>